<feature type="compositionally biased region" description="Basic residues" evidence="1">
    <location>
        <begin position="34"/>
        <end position="55"/>
    </location>
</feature>
<feature type="transmembrane region" description="Helical" evidence="2">
    <location>
        <begin position="113"/>
        <end position="137"/>
    </location>
</feature>
<reference evidence="3" key="2">
    <citation type="submission" date="2022-10" db="EMBL/GenBank/DDBJ databases">
        <authorList>
            <consortium name="ENA_rothamsted_submissions"/>
            <consortium name="culmorum"/>
            <person name="King R."/>
        </authorList>
    </citation>
    <scope>NUCLEOTIDE SEQUENCE</scope>
</reference>
<dbReference type="EMBL" id="OU899037">
    <property type="protein sequence ID" value="CAH1737803.1"/>
    <property type="molecule type" value="Genomic_DNA"/>
</dbReference>
<evidence type="ECO:0000313" key="4">
    <source>
        <dbReference type="Proteomes" id="UP001154329"/>
    </source>
</evidence>
<evidence type="ECO:0000256" key="1">
    <source>
        <dbReference type="SAM" id="MobiDB-lite"/>
    </source>
</evidence>
<name>A0A9P0JFJ4_APHGO</name>
<keyword evidence="2" id="KW-0812">Transmembrane</keyword>
<keyword evidence="4" id="KW-1185">Reference proteome</keyword>
<dbReference type="AlphaFoldDB" id="A0A9P0JFJ4"/>
<organism evidence="3 4">
    <name type="scientific">Aphis gossypii</name>
    <name type="common">Cotton aphid</name>
    <dbReference type="NCBI Taxonomy" id="80765"/>
    <lineage>
        <taxon>Eukaryota</taxon>
        <taxon>Metazoa</taxon>
        <taxon>Ecdysozoa</taxon>
        <taxon>Arthropoda</taxon>
        <taxon>Hexapoda</taxon>
        <taxon>Insecta</taxon>
        <taxon>Pterygota</taxon>
        <taxon>Neoptera</taxon>
        <taxon>Paraneoptera</taxon>
        <taxon>Hemiptera</taxon>
        <taxon>Sternorrhyncha</taxon>
        <taxon>Aphidomorpha</taxon>
        <taxon>Aphidoidea</taxon>
        <taxon>Aphididae</taxon>
        <taxon>Aphidini</taxon>
        <taxon>Aphis</taxon>
        <taxon>Aphis</taxon>
    </lineage>
</organism>
<keyword evidence="2" id="KW-1133">Transmembrane helix</keyword>
<feature type="region of interest" description="Disordered" evidence="1">
    <location>
        <begin position="30"/>
        <end position="56"/>
    </location>
</feature>
<evidence type="ECO:0000313" key="3">
    <source>
        <dbReference type="EMBL" id="CAH1737803.1"/>
    </source>
</evidence>
<gene>
    <name evidence="3" type="ORF">APHIGO_LOCUS11249</name>
</gene>
<evidence type="ECO:0000256" key="2">
    <source>
        <dbReference type="SAM" id="Phobius"/>
    </source>
</evidence>
<sequence length="147" mass="16465">MVYQSTVLRRARTVSAHKISQLYRPVGGAVATGNRRRRRRSPHHVHDRRLSRPPHPRSFDVPGTTFFPYFFFYASTLYIIRALCLRRTARLFSLPVCVSAPLLRSPTLSRRRLSLSLVCSSSFGLFLISATAAAAAADVPFCTRATG</sequence>
<proteinExistence type="predicted"/>
<protein>
    <submittedName>
        <fullName evidence="3">Uncharacterized protein</fullName>
    </submittedName>
</protein>
<keyword evidence="2" id="KW-0472">Membrane</keyword>
<reference evidence="3" key="1">
    <citation type="submission" date="2022-02" db="EMBL/GenBank/DDBJ databases">
        <authorList>
            <person name="King R."/>
        </authorList>
    </citation>
    <scope>NUCLEOTIDE SEQUENCE</scope>
</reference>
<dbReference type="Proteomes" id="UP001154329">
    <property type="component" value="Chromosome 4"/>
</dbReference>
<accession>A0A9P0JFJ4</accession>
<feature type="transmembrane region" description="Helical" evidence="2">
    <location>
        <begin position="66"/>
        <end position="84"/>
    </location>
</feature>